<feature type="region of interest" description="Disordered" evidence="7">
    <location>
        <begin position="124"/>
        <end position="170"/>
    </location>
</feature>
<protein>
    <recommendedName>
        <fullName evidence="6">Small ribosomal subunit protein mS23</fullName>
    </recommendedName>
</protein>
<dbReference type="CDD" id="cd23701">
    <property type="entry name" value="At1g26750"/>
    <property type="match status" value="1"/>
</dbReference>
<evidence type="ECO:0000313" key="9">
    <source>
        <dbReference type="Proteomes" id="UP000515163"/>
    </source>
</evidence>
<evidence type="ECO:0000313" key="10">
    <source>
        <dbReference type="RefSeq" id="XP_031553225.1"/>
    </source>
</evidence>
<proteinExistence type="inferred from homology"/>
<name>A0A6P8HKU3_ACTTE</name>
<keyword evidence="4" id="KW-0496">Mitochondrion</keyword>
<dbReference type="InParanoid" id="A0A6P8HKU3"/>
<dbReference type="Proteomes" id="UP000515163">
    <property type="component" value="Unplaced"/>
</dbReference>
<evidence type="ECO:0000256" key="3">
    <source>
        <dbReference type="ARBA" id="ARBA00022980"/>
    </source>
</evidence>
<dbReference type="PANTHER" id="PTHR15925:SF2">
    <property type="entry name" value="SMALL RIBOSOMAL SUBUNIT PROTEIN MS23"/>
    <property type="match status" value="1"/>
</dbReference>
<dbReference type="PANTHER" id="PTHR15925">
    <property type="entry name" value="MITOCHONDRIAL RIBOSOMAL PROTEIN S23"/>
    <property type="match status" value="1"/>
</dbReference>
<dbReference type="KEGG" id="aten:116290355"/>
<evidence type="ECO:0000256" key="5">
    <source>
        <dbReference type="ARBA" id="ARBA00023274"/>
    </source>
</evidence>
<feature type="domain" description="Small ribosomal subunit protein mS23 conserved" evidence="8">
    <location>
        <begin position="8"/>
        <end position="121"/>
    </location>
</feature>
<dbReference type="RefSeq" id="XP_031553225.1">
    <property type="nucleotide sequence ID" value="XM_031697365.1"/>
</dbReference>
<accession>A0A6P8HKU3</accession>
<gene>
    <name evidence="10" type="primary">LOC116290355</name>
</gene>
<evidence type="ECO:0000256" key="6">
    <source>
        <dbReference type="ARBA" id="ARBA00035137"/>
    </source>
</evidence>
<organism evidence="9 10">
    <name type="scientific">Actinia tenebrosa</name>
    <name type="common">Australian red waratah sea anemone</name>
    <dbReference type="NCBI Taxonomy" id="6105"/>
    <lineage>
        <taxon>Eukaryota</taxon>
        <taxon>Metazoa</taxon>
        <taxon>Cnidaria</taxon>
        <taxon>Anthozoa</taxon>
        <taxon>Hexacorallia</taxon>
        <taxon>Actiniaria</taxon>
        <taxon>Actiniidae</taxon>
        <taxon>Actinia</taxon>
    </lineage>
</organism>
<dbReference type="GO" id="GO:0006412">
    <property type="term" value="P:translation"/>
    <property type="evidence" value="ECO:0007669"/>
    <property type="project" value="InterPro"/>
</dbReference>
<evidence type="ECO:0000256" key="7">
    <source>
        <dbReference type="SAM" id="MobiDB-lite"/>
    </source>
</evidence>
<evidence type="ECO:0000256" key="1">
    <source>
        <dbReference type="ARBA" id="ARBA00004173"/>
    </source>
</evidence>
<dbReference type="InterPro" id="IPR023611">
    <property type="entry name" value="mS23_dom_met"/>
</dbReference>
<keyword evidence="5" id="KW-0687">Ribonucleoprotein</keyword>
<dbReference type="GO" id="GO:0005739">
    <property type="term" value="C:mitochondrion"/>
    <property type="evidence" value="ECO:0007669"/>
    <property type="project" value="InterPro"/>
</dbReference>
<comment type="similarity">
    <text evidence="2">Belongs to the mitochondrion-specific ribosomal protein mS23 family.</text>
</comment>
<reference evidence="10" key="1">
    <citation type="submission" date="2025-08" db="UniProtKB">
        <authorList>
            <consortium name="RefSeq"/>
        </authorList>
    </citation>
    <scope>IDENTIFICATION</scope>
    <source>
        <tissue evidence="10">Tentacle</tissue>
    </source>
</reference>
<dbReference type="InterPro" id="IPR019520">
    <property type="entry name" value="Ribosomal_mS23_met"/>
</dbReference>
<feature type="compositionally biased region" description="Polar residues" evidence="7">
    <location>
        <begin position="138"/>
        <end position="147"/>
    </location>
</feature>
<dbReference type="AlphaFoldDB" id="A0A6P8HKU3"/>
<evidence type="ECO:0000259" key="8">
    <source>
        <dbReference type="Pfam" id="PF10484"/>
    </source>
</evidence>
<keyword evidence="9" id="KW-1185">Reference proteome</keyword>
<keyword evidence="3" id="KW-0689">Ribosomal protein</keyword>
<evidence type="ECO:0000256" key="4">
    <source>
        <dbReference type="ARBA" id="ARBA00023128"/>
    </source>
</evidence>
<dbReference type="FunCoup" id="A0A6P8HKU3">
    <property type="interactions" value="1182"/>
</dbReference>
<dbReference type="OrthoDB" id="10012356at2759"/>
<dbReference type="Pfam" id="PF10484">
    <property type="entry name" value="MRP-S23"/>
    <property type="match status" value="1"/>
</dbReference>
<evidence type="ECO:0000256" key="2">
    <source>
        <dbReference type="ARBA" id="ARBA00009864"/>
    </source>
</evidence>
<dbReference type="GeneID" id="116290355"/>
<dbReference type="InterPro" id="IPR059242">
    <property type="entry name" value="mS23_dom"/>
</dbReference>
<dbReference type="GO" id="GO:0005840">
    <property type="term" value="C:ribosome"/>
    <property type="evidence" value="ECO:0007669"/>
    <property type="project" value="InterPro"/>
</dbReference>
<dbReference type="GO" id="GO:0003735">
    <property type="term" value="F:structural constituent of ribosome"/>
    <property type="evidence" value="ECO:0007669"/>
    <property type="project" value="InterPro"/>
</dbReference>
<comment type="subcellular location">
    <subcellularLocation>
        <location evidence="1">Mitochondrion</location>
    </subcellularLocation>
</comment>
<sequence length="170" mass="19615">MAGARHLRGTIYTRVSNLLRSGAMKSKPVWFDVVEAFPPIVETKINRKPEPGRVMKLEYPEDYFRRKFYNTFKSYGTLDLHKGESPPTDCEMFVKKCHDFVSQGMEQEEAFECTTKDFMSETPTLKKQLLSEEENKRQASSGDSDSVTDIYEFLTSRDGPYKPKSNKSDE</sequence>